<dbReference type="PIRSF" id="PIRSF006324">
    <property type="entry name" value="LeuE"/>
    <property type="match status" value="1"/>
</dbReference>
<keyword evidence="5 6" id="KW-0472">Membrane</keyword>
<evidence type="ECO:0000256" key="1">
    <source>
        <dbReference type="ARBA" id="ARBA00004651"/>
    </source>
</evidence>
<keyword evidence="2" id="KW-1003">Cell membrane</keyword>
<dbReference type="PANTHER" id="PTHR30086:SF20">
    <property type="entry name" value="ARGININE EXPORTER PROTEIN ARGO-RELATED"/>
    <property type="match status" value="1"/>
</dbReference>
<feature type="transmembrane region" description="Helical" evidence="6">
    <location>
        <begin position="71"/>
        <end position="91"/>
    </location>
</feature>
<dbReference type="GO" id="GO:0005886">
    <property type="term" value="C:plasma membrane"/>
    <property type="evidence" value="ECO:0007669"/>
    <property type="project" value="UniProtKB-SubCell"/>
</dbReference>
<dbReference type="Proteomes" id="UP000033651">
    <property type="component" value="Unassembled WGS sequence"/>
</dbReference>
<keyword evidence="8" id="KW-1185">Reference proteome</keyword>
<evidence type="ECO:0000256" key="4">
    <source>
        <dbReference type="ARBA" id="ARBA00022989"/>
    </source>
</evidence>
<dbReference type="PATRIC" id="fig|345309.4.peg.1316"/>
<feature type="transmembrane region" description="Helical" evidence="6">
    <location>
        <begin position="6"/>
        <end position="28"/>
    </location>
</feature>
<evidence type="ECO:0000313" key="8">
    <source>
        <dbReference type="Proteomes" id="UP000033651"/>
    </source>
</evidence>
<dbReference type="RefSeq" id="WP_045827731.1">
    <property type="nucleotide sequence ID" value="NZ_JZRB01000002.1"/>
</dbReference>
<reference evidence="7 8" key="1">
    <citation type="submission" date="2015-03" db="EMBL/GenBank/DDBJ databases">
        <title>Draft genome sequence of Luteibacter yeojuensis strain SU11.</title>
        <authorList>
            <person name="Sulaiman J."/>
            <person name="Priya K."/>
            <person name="Chan K.-G."/>
        </authorList>
    </citation>
    <scope>NUCLEOTIDE SEQUENCE [LARGE SCALE GENOMIC DNA]</scope>
    <source>
        <strain evidence="7 8">SU11</strain>
    </source>
</reference>
<evidence type="ECO:0008006" key="9">
    <source>
        <dbReference type="Google" id="ProtNLM"/>
    </source>
</evidence>
<accession>A0A0F3L4B1</accession>
<name>A0A0F3L4B1_9GAMM</name>
<dbReference type="InterPro" id="IPR001123">
    <property type="entry name" value="LeuE-type"/>
</dbReference>
<keyword evidence="4 6" id="KW-1133">Transmembrane helix</keyword>
<evidence type="ECO:0000256" key="6">
    <source>
        <dbReference type="SAM" id="Phobius"/>
    </source>
</evidence>
<feature type="transmembrane region" description="Helical" evidence="6">
    <location>
        <begin position="148"/>
        <end position="166"/>
    </location>
</feature>
<comment type="caution">
    <text evidence="7">The sequence shown here is derived from an EMBL/GenBank/DDBJ whole genome shotgun (WGS) entry which is preliminary data.</text>
</comment>
<protein>
    <recommendedName>
        <fullName evidence="9">Threonine/homoserine/homoserine lactone efflux protein</fullName>
    </recommendedName>
</protein>
<keyword evidence="3 6" id="KW-0812">Transmembrane</keyword>
<dbReference type="EMBL" id="JZRB01000002">
    <property type="protein sequence ID" value="KJV37194.1"/>
    <property type="molecule type" value="Genomic_DNA"/>
</dbReference>
<feature type="transmembrane region" description="Helical" evidence="6">
    <location>
        <begin position="40"/>
        <end position="65"/>
    </location>
</feature>
<sequence>MDLHTSLLFAGASVALYLVPGPDMLFLFGRTMAHGRRAGTWAAIGINLGSYVHLCAAVTGLSALVLTSATAFAVVKYVGAAYLLFLGWQAFRSKAGFAVSTGRPAATTAQHLWQGFLNDVLNPKVALFYLALLPQFINAGDPHSVRHLLLLGLIASAIGLVMSLGYVGLAEKVTRAVYRRPAAVKWVNRTMGMLFVGLGLRLATQKL</sequence>
<comment type="subcellular location">
    <subcellularLocation>
        <location evidence="1">Cell membrane</location>
        <topology evidence="1">Multi-pass membrane protein</topology>
    </subcellularLocation>
</comment>
<evidence type="ECO:0000256" key="5">
    <source>
        <dbReference type="ARBA" id="ARBA00023136"/>
    </source>
</evidence>
<dbReference type="GO" id="GO:0015171">
    <property type="term" value="F:amino acid transmembrane transporter activity"/>
    <property type="evidence" value="ECO:0007669"/>
    <property type="project" value="TreeGrafter"/>
</dbReference>
<evidence type="ECO:0000256" key="2">
    <source>
        <dbReference type="ARBA" id="ARBA00022475"/>
    </source>
</evidence>
<proteinExistence type="predicted"/>
<dbReference type="PANTHER" id="PTHR30086">
    <property type="entry name" value="ARGININE EXPORTER PROTEIN ARGO"/>
    <property type="match status" value="1"/>
</dbReference>
<evidence type="ECO:0000313" key="7">
    <source>
        <dbReference type="EMBL" id="KJV37194.1"/>
    </source>
</evidence>
<dbReference type="OrthoDB" id="9804822at2"/>
<dbReference type="Pfam" id="PF01810">
    <property type="entry name" value="LysE"/>
    <property type="match status" value="1"/>
</dbReference>
<organism evidence="7 8">
    <name type="scientific">Luteibacter yeojuensis</name>
    <dbReference type="NCBI Taxonomy" id="345309"/>
    <lineage>
        <taxon>Bacteria</taxon>
        <taxon>Pseudomonadati</taxon>
        <taxon>Pseudomonadota</taxon>
        <taxon>Gammaproteobacteria</taxon>
        <taxon>Lysobacterales</taxon>
        <taxon>Rhodanobacteraceae</taxon>
        <taxon>Luteibacter</taxon>
    </lineage>
</organism>
<dbReference type="AlphaFoldDB" id="A0A0F3L4B1"/>
<gene>
    <name evidence="7" type="ORF">VI08_01320</name>
</gene>
<evidence type="ECO:0000256" key="3">
    <source>
        <dbReference type="ARBA" id="ARBA00022692"/>
    </source>
</evidence>